<dbReference type="Proteomes" id="UP000585474">
    <property type="component" value="Unassembled WGS sequence"/>
</dbReference>
<protein>
    <submittedName>
        <fullName evidence="1">NmrA-like negative transcriptional regulator family protein</fullName>
    </submittedName>
</protein>
<comment type="caution">
    <text evidence="1">The sequence shown here is derived from an EMBL/GenBank/DDBJ whole genome shotgun (WGS) entry which is preliminary data.</text>
</comment>
<keyword evidence="2" id="KW-1185">Reference proteome</keyword>
<dbReference type="AlphaFoldDB" id="A0A7J0F8S3"/>
<gene>
    <name evidence="1" type="ORF">Acr_10g0005030</name>
</gene>
<reference evidence="1 2" key="1">
    <citation type="submission" date="2019-07" db="EMBL/GenBank/DDBJ databases">
        <title>De Novo Assembly of kiwifruit Actinidia rufa.</title>
        <authorList>
            <person name="Sugita-Konishi S."/>
            <person name="Sato K."/>
            <person name="Mori E."/>
            <person name="Abe Y."/>
            <person name="Kisaki G."/>
            <person name="Hamano K."/>
            <person name="Suezawa K."/>
            <person name="Otani M."/>
            <person name="Fukuda T."/>
            <person name="Manabe T."/>
            <person name="Gomi K."/>
            <person name="Tabuchi M."/>
            <person name="Akimitsu K."/>
            <person name="Kataoka I."/>
        </authorList>
    </citation>
    <scope>NUCLEOTIDE SEQUENCE [LARGE SCALE GENOMIC DNA]</scope>
    <source>
        <strain evidence="2">cv. Fuchu</strain>
    </source>
</reference>
<dbReference type="OrthoDB" id="419598at2759"/>
<evidence type="ECO:0000313" key="2">
    <source>
        <dbReference type="Proteomes" id="UP000585474"/>
    </source>
</evidence>
<organism evidence="1 2">
    <name type="scientific">Actinidia rufa</name>
    <dbReference type="NCBI Taxonomy" id="165716"/>
    <lineage>
        <taxon>Eukaryota</taxon>
        <taxon>Viridiplantae</taxon>
        <taxon>Streptophyta</taxon>
        <taxon>Embryophyta</taxon>
        <taxon>Tracheophyta</taxon>
        <taxon>Spermatophyta</taxon>
        <taxon>Magnoliopsida</taxon>
        <taxon>eudicotyledons</taxon>
        <taxon>Gunneridae</taxon>
        <taxon>Pentapetalae</taxon>
        <taxon>asterids</taxon>
        <taxon>Ericales</taxon>
        <taxon>Actinidiaceae</taxon>
        <taxon>Actinidia</taxon>
    </lineage>
</organism>
<accession>A0A7J0F8S3</accession>
<name>A0A7J0F8S3_9ERIC</name>
<proteinExistence type="predicted"/>
<sequence>MRMASGVVLRTAFRRSSDRNSARPGACLDEPTVMSLDRLQFSMYWDALTAVRGVSQRKLRHANHCLSLMCLGIPAELAIERQPDIGAYPNSARAGLKTPPRDKVMIFGDGNVKVQQTIHAHWIRQSTGGPQVVGIWESKIGKKLEKIYVPEKELFKKIEAGSLQTRDMLAYRTADAKGMPV</sequence>
<dbReference type="Gene3D" id="3.90.25.10">
    <property type="entry name" value="UDP-galactose 4-epimerase, domain 1"/>
    <property type="match status" value="1"/>
</dbReference>
<dbReference type="EMBL" id="BJWL01000010">
    <property type="protein sequence ID" value="GFY95118.1"/>
    <property type="molecule type" value="Genomic_DNA"/>
</dbReference>
<evidence type="ECO:0000313" key="1">
    <source>
        <dbReference type="EMBL" id="GFY95118.1"/>
    </source>
</evidence>